<dbReference type="AlphaFoldDB" id="A0A0K9PWM2"/>
<evidence type="ECO:0000256" key="1">
    <source>
        <dbReference type="PROSITE-ProRule" id="PRU00325"/>
    </source>
</evidence>
<protein>
    <submittedName>
        <fullName evidence="3">Zinc ion binding protein</fullName>
    </submittedName>
</protein>
<evidence type="ECO:0000313" key="4">
    <source>
        <dbReference type="Proteomes" id="UP000036987"/>
    </source>
</evidence>
<dbReference type="PANTHER" id="PTHR33977:SF2">
    <property type="entry name" value="OS09G0309100 PROTEIN"/>
    <property type="match status" value="1"/>
</dbReference>
<keyword evidence="1" id="KW-0479">Metal-binding</keyword>
<organism evidence="3 4">
    <name type="scientific">Zostera marina</name>
    <name type="common">Eelgrass</name>
    <dbReference type="NCBI Taxonomy" id="29655"/>
    <lineage>
        <taxon>Eukaryota</taxon>
        <taxon>Viridiplantae</taxon>
        <taxon>Streptophyta</taxon>
        <taxon>Embryophyta</taxon>
        <taxon>Tracheophyta</taxon>
        <taxon>Spermatophyta</taxon>
        <taxon>Magnoliopsida</taxon>
        <taxon>Liliopsida</taxon>
        <taxon>Zosteraceae</taxon>
        <taxon>Zostera</taxon>
    </lineage>
</organism>
<dbReference type="OMA" id="YHERRHI"/>
<name>A0A0K9PWM2_ZOSMR</name>
<gene>
    <name evidence="3" type="ORF">ZOSMA_161G00600</name>
</gene>
<dbReference type="STRING" id="29655.A0A0K9PWM2"/>
<proteinExistence type="predicted"/>
<dbReference type="OrthoDB" id="1703243at2759"/>
<reference evidence="4" key="1">
    <citation type="journal article" date="2016" name="Nature">
        <title>The genome of the seagrass Zostera marina reveals angiosperm adaptation to the sea.</title>
        <authorList>
            <person name="Olsen J.L."/>
            <person name="Rouze P."/>
            <person name="Verhelst B."/>
            <person name="Lin Y.-C."/>
            <person name="Bayer T."/>
            <person name="Collen J."/>
            <person name="Dattolo E."/>
            <person name="De Paoli E."/>
            <person name="Dittami S."/>
            <person name="Maumus F."/>
            <person name="Michel G."/>
            <person name="Kersting A."/>
            <person name="Lauritano C."/>
            <person name="Lohaus R."/>
            <person name="Toepel M."/>
            <person name="Tonon T."/>
            <person name="Vanneste K."/>
            <person name="Amirebrahimi M."/>
            <person name="Brakel J."/>
            <person name="Bostroem C."/>
            <person name="Chovatia M."/>
            <person name="Grimwood J."/>
            <person name="Jenkins J.W."/>
            <person name="Jueterbock A."/>
            <person name="Mraz A."/>
            <person name="Stam W.T."/>
            <person name="Tice H."/>
            <person name="Bornberg-Bauer E."/>
            <person name="Green P.J."/>
            <person name="Pearson G.A."/>
            <person name="Procaccini G."/>
            <person name="Duarte C.M."/>
            <person name="Schmutz J."/>
            <person name="Reusch T.B.H."/>
            <person name="Van de Peer Y."/>
        </authorList>
    </citation>
    <scope>NUCLEOTIDE SEQUENCE [LARGE SCALE GENOMIC DNA]</scope>
    <source>
        <strain evidence="4">cv. Finnish</strain>
    </source>
</reference>
<keyword evidence="1" id="KW-0863">Zinc-finger</keyword>
<dbReference type="InterPro" id="IPR007527">
    <property type="entry name" value="Znf_SWIM"/>
</dbReference>
<dbReference type="PROSITE" id="PS50966">
    <property type="entry name" value="ZF_SWIM"/>
    <property type="match status" value="1"/>
</dbReference>
<accession>A0A0K9PWM2</accession>
<evidence type="ECO:0000313" key="3">
    <source>
        <dbReference type="EMBL" id="KMZ72607.1"/>
    </source>
</evidence>
<dbReference type="GO" id="GO:0008270">
    <property type="term" value="F:zinc ion binding"/>
    <property type="evidence" value="ECO:0007669"/>
    <property type="project" value="UniProtKB-KW"/>
</dbReference>
<feature type="domain" description="SWIM-type" evidence="2">
    <location>
        <begin position="560"/>
        <end position="607"/>
    </location>
</feature>
<keyword evidence="1" id="KW-0862">Zinc</keyword>
<dbReference type="EMBL" id="LFYR01000624">
    <property type="protein sequence ID" value="KMZ72607.1"/>
    <property type="molecule type" value="Genomic_DNA"/>
</dbReference>
<comment type="caution">
    <text evidence="3">The sequence shown here is derived from an EMBL/GenBank/DDBJ whole genome shotgun (WGS) entry which is preliminary data.</text>
</comment>
<dbReference type="PANTHER" id="PTHR33977">
    <property type="entry name" value="ZINC ION BINDING PROTEIN"/>
    <property type="match status" value="1"/>
</dbReference>
<keyword evidence="4" id="KW-1185">Reference proteome</keyword>
<dbReference type="Proteomes" id="UP000036987">
    <property type="component" value="Unassembled WGS sequence"/>
</dbReference>
<sequence>MEDHIKHSVIDIPVQDPPEEEFSASDLTWTKFSTNEHSVDDVALIPYSRVDAFINGECCSAEFPTRFHIERGRKRAKGSLKECKNDDYLLYRLYWCSFGPENHGEEGTLLPSRRYRLNTRNRAARPQSMRGCTCHFVVKRLYARPSVAMLIYHERRHINQSGFVCHGPLDKDAIGPRAKNVPYVGNEVQQQTMSLIYQGIPSENVLQTHIEGIQRFCGPTAGHNASQYVQKLELIIKRSSHELDLDDQESIRLWVKKNRKSVFFHQESTDTDPFILGIQTEWQLQQMVRFGHQSLLAVDSSFGISKLKYPLCTILAFDSRLHPLPVAWIITRTIAKEHVSNWLKALVARIHGVDPVWSISGFLFDDPTIEICPIRDSFSCPILFCLWRIRKSWLRNVIKRCNNIEVQREMFKHLGKILYSIWNTTNTMEVLMDFIQEFIDQTTFIQYFKDKWVPKIEMWIQTIRKFPLTGLEACGAIETYHAKLKLKVYDDSQLGSLQRVDWLVHKLTTEIHSSYWLDLYSDENGSFQTVKEDYISSTSWHRALQIPNAAVSFDDKDHLFAVVVSQKDNNQSHLIWNPGSEFAFCDCSWSMQANLCKHVIKVNMICHASRHYAPSMAYQSFQTILQNIRGKPTDDSIGLDQSMAWTSQMYGKVERLVELNRSTDIGLVVKDLPMKWIGRKGRTLVGKPLSYTSPLFQNSKRASLKKNKKRKTLSRLKD</sequence>
<evidence type="ECO:0000259" key="2">
    <source>
        <dbReference type="PROSITE" id="PS50966"/>
    </source>
</evidence>